<dbReference type="Gene3D" id="3.40.190.290">
    <property type="match status" value="1"/>
</dbReference>
<accession>A0A3M6QXR2</accession>
<dbReference type="PANTHER" id="PTHR30537:SF5">
    <property type="entry name" value="HTH-TYPE TRANSCRIPTIONAL ACTIVATOR TTDR-RELATED"/>
    <property type="match status" value="1"/>
</dbReference>
<evidence type="ECO:0000259" key="6">
    <source>
        <dbReference type="PROSITE" id="PS50931"/>
    </source>
</evidence>
<dbReference type="InterPro" id="IPR005119">
    <property type="entry name" value="LysR_subst-bd"/>
</dbReference>
<dbReference type="SUPFAM" id="SSF46785">
    <property type="entry name" value="Winged helix' DNA-binding domain"/>
    <property type="match status" value="1"/>
</dbReference>
<keyword evidence="4" id="KW-0804">Transcription</keyword>
<dbReference type="GO" id="GO:0006351">
    <property type="term" value="P:DNA-templated transcription"/>
    <property type="evidence" value="ECO:0007669"/>
    <property type="project" value="TreeGrafter"/>
</dbReference>
<dbReference type="SUPFAM" id="SSF53850">
    <property type="entry name" value="Periplasmic binding protein-like II"/>
    <property type="match status" value="1"/>
</dbReference>
<dbReference type="Pfam" id="PF00126">
    <property type="entry name" value="HTH_1"/>
    <property type="match status" value="1"/>
</dbReference>
<evidence type="ECO:0000256" key="4">
    <source>
        <dbReference type="ARBA" id="ARBA00023163"/>
    </source>
</evidence>
<feature type="domain" description="HTH lysR-type" evidence="6">
    <location>
        <begin position="7"/>
        <end position="59"/>
    </location>
</feature>
<protein>
    <submittedName>
        <fullName evidence="7">LysR family transcriptional regulator</fullName>
    </submittedName>
</protein>
<dbReference type="InterPro" id="IPR058163">
    <property type="entry name" value="LysR-type_TF_proteobact-type"/>
</dbReference>
<sequence>MNRSLEMEVFAAVVDAGSFVRAGEALNMSKAAVSRHVDALEKRLGVRLLQRTTRRLALTEEGSGFYHHCRDILAAMESAEAEVTSRVLEPSGTLRINVPVSFAQRHLDPLWGEFLRRYPKVGLDITLNDRVVDLIDEGFDMCVRIGNLSSSSLVSRRLASTSVLLVASPEYLRAHGTPSEPADLASHQVIAYSNWGGSGREEWAFTPVDGGEPVRVRLDSRVVSNSGDPCRHIALEGGGIVMQPDFLIGDDLRAGRLVTLLPQYAPRELGIHAVYPSRKQLPQKVRAMVNYLVECFAGASWGWSAEQAGQAPSGGARKAGRSTGKSL</sequence>
<organism evidence="7 8">
    <name type="scientific">Corticibacter populi</name>
    <dbReference type="NCBI Taxonomy" id="1550736"/>
    <lineage>
        <taxon>Bacteria</taxon>
        <taxon>Pseudomonadati</taxon>
        <taxon>Pseudomonadota</taxon>
        <taxon>Betaproteobacteria</taxon>
        <taxon>Burkholderiales</taxon>
        <taxon>Comamonadaceae</taxon>
        <taxon>Corticibacter</taxon>
    </lineage>
</organism>
<gene>
    <name evidence="7" type="ORF">D8I35_01160</name>
</gene>
<keyword evidence="3" id="KW-0238">DNA-binding</keyword>
<keyword evidence="2" id="KW-0805">Transcription regulation</keyword>
<comment type="similarity">
    <text evidence="1">Belongs to the LysR transcriptional regulatory family.</text>
</comment>
<dbReference type="FunFam" id="1.10.10.10:FF:000001">
    <property type="entry name" value="LysR family transcriptional regulator"/>
    <property type="match status" value="1"/>
</dbReference>
<keyword evidence="8" id="KW-1185">Reference proteome</keyword>
<reference evidence="7 8" key="1">
    <citation type="submission" date="2018-10" db="EMBL/GenBank/DDBJ databases">
        <title>Draft genome of Cortibacter populi DSM10536.</title>
        <authorList>
            <person name="Bernier A.-M."/>
            <person name="Bernard K."/>
        </authorList>
    </citation>
    <scope>NUCLEOTIDE SEQUENCE [LARGE SCALE GENOMIC DNA]</scope>
    <source>
        <strain evidence="7 8">DSM 105136</strain>
    </source>
</reference>
<dbReference type="Gene3D" id="1.10.10.10">
    <property type="entry name" value="Winged helix-like DNA-binding domain superfamily/Winged helix DNA-binding domain"/>
    <property type="match status" value="1"/>
</dbReference>
<name>A0A3M6QXR2_9BURK</name>
<dbReference type="InterPro" id="IPR000847">
    <property type="entry name" value="LysR_HTH_N"/>
</dbReference>
<evidence type="ECO:0000256" key="5">
    <source>
        <dbReference type="SAM" id="MobiDB-lite"/>
    </source>
</evidence>
<feature type="region of interest" description="Disordered" evidence="5">
    <location>
        <begin position="307"/>
        <end position="327"/>
    </location>
</feature>
<evidence type="ECO:0000313" key="8">
    <source>
        <dbReference type="Proteomes" id="UP000278006"/>
    </source>
</evidence>
<dbReference type="Proteomes" id="UP000278006">
    <property type="component" value="Unassembled WGS sequence"/>
</dbReference>
<dbReference type="InterPro" id="IPR036390">
    <property type="entry name" value="WH_DNA-bd_sf"/>
</dbReference>
<evidence type="ECO:0000256" key="3">
    <source>
        <dbReference type="ARBA" id="ARBA00023125"/>
    </source>
</evidence>
<evidence type="ECO:0000313" key="7">
    <source>
        <dbReference type="EMBL" id="RMX07774.1"/>
    </source>
</evidence>
<dbReference type="InterPro" id="IPR036388">
    <property type="entry name" value="WH-like_DNA-bd_sf"/>
</dbReference>
<dbReference type="AlphaFoldDB" id="A0A3M6QXR2"/>
<evidence type="ECO:0000256" key="2">
    <source>
        <dbReference type="ARBA" id="ARBA00023015"/>
    </source>
</evidence>
<evidence type="ECO:0000256" key="1">
    <source>
        <dbReference type="ARBA" id="ARBA00009437"/>
    </source>
</evidence>
<dbReference type="PRINTS" id="PR00039">
    <property type="entry name" value="HTHLYSR"/>
</dbReference>
<dbReference type="GO" id="GO:0003700">
    <property type="term" value="F:DNA-binding transcription factor activity"/>
    <property type="evidence" value="ECO:0007669"/>
    <property type="project" value="InterPro"/>
</dbReference>
<dbReference type="FunFam" id="3.40.190.290:FF:000001">
    <property type="entry name" value="Transcriptional regulator, LysR family"/>
    <property type="match status" value="1"/>
</dbReference>
<dbReference type="RefSeq" id="WP_122225896.1">
    <property type="nucleotide sequence ID" value="NZ_RDQO01000001.1"/>
</dbReference>
<dbReference type="EMBL" id="RDQO01000001">
    <property type="protein sequence ID" value="RMX07774.1"/>
    <property type="molecule type" value="Genomic_DNA"/>
</dbReference>
<dbReference type="CDD" id="cd08422">
    <property type="entry name" value="PBP2_CrgA_like"/>
    <property type="match status" value="1"/>
</dbReference>
<dbReference type="GO" id="GO:0043565">
    <property type="term" value="F:sequence-specific DNA binding"/>
    <property type="evidence" value="ECO:0007669"/>
    <property type="project" value="TreeGrafter"/>
</dbReference>
<comment type="caution">
    <text evidence="7">The sequence shown here is derived from an EMBL/GenBank/DDBJ whole genome shotgun (WGS) entry which is preliminary data.</text>
</comment>
<dbReference type="OrthoDB" id="9026421at2"/>
<dbReference type="PROSITE" id="PS50931">
    <property type="entry name" value="HTH_LYSR"/>
    <property type="match status" value="1"/>
</dbReference>
<dbReference type="PANTHER" id="PTHR30537">
    <property type="entry name" value="HTH-TYPE TRANSCRIPTIONAL REGULATOR"/>
    <property type="match status" value="1"/>
</dbReference>
<proteinExistence type="inferred from homology"/>
<dbReference type="Pfam" id="PF03466">
    <property type="entry name" value="LysR_substrate"/>
    <property type="match status" value="1"/>
</dbReference>